<evidence type="ECO:0000256" key="1">
    <source>
        <dbReference type="ARBA" id="ARBA00022692"/>
    </source>
</evidence>
<feature type="transmembrane region" description="Helical" evidence="4">
    <location>
        <begin position="278"/>
        <end position="298"/>
    </location>
</feature>
<feature type="transmembrane region" description="Helical" evidence="4">
    <location>
        <begin position="147"/>
        <end position="166"/>
    </location>
</feature>
<evidence type="ECO:0000256" key="2">
    <source>
        <dbReference type="ARBA" id="ARBA00022989"/>
    </source>
</evidence>
<feature type="domain" description="Major facilitator superfamily (MFS) profile" evidence="5">
    <location>
        <begin position="1"/>
        <end position="201"/>
    </location>
</feature>
<name>A0A137S7P8_9GAMM</name>
<feature type="transmembrane region" description="Helical" evidence="4">
    <location>
        <begin position="81"/>
        <end position="101"/>
    </location>
</feature>
<accession>A0A137S7P8</accession>
<dbReference type="Pfam" id="PF07690">
    <property type="entry name" value="MFS_1"/>
    <property type="match status" value="1"/>
</dbReference>
<evidence type="ECO:0000256" key="3">
    <source>
        <dbReference type="ARBA" id="ARBA00023136"/>
    </source>
</evidence>
<evidence type="ECO:0000259" key="5">
    <source>
        <dbReference type="PROSITE" id="PS50850"/>
    </source>
</evidence>
<feature type="transmembrane region" description="Helical" evidence="4">
    <location>
        <begin position="116"/>
        <end position="135"/>
    </location>
</feature>
<dbReference type="SUPFAM" id="SSF103473">
    <property type="entry name" value="MFS general substrate transporter"/>
    <property type="match status" value="1"/>
</dbReference>
<feature type="transmembrane region" description="Helical" evidence="4">
    <location>
        <begin position="51"/>
        <end position="74"/>
    </location>
</feature>
<dbReference type="InterPro" id="IPR036259">
    <property type="entry name" value="MFS_trans_sf"/>
</dbReference>
<dbReference type="PANTHER" id="PTHR43596">
    <property type="entry name" value="ADP,ATP CARRIER PROTEIN"/>
    <property type="match status" value="1"/>
</dbReference>
<proteinExistence type="predicted"/>
<feature type="transmembrane region" description="Helical" evidence="4">
    <location>
        <begin position="16"/>
        <end position="39"/>
    </location>
</feature>
<dbReference type="Proteomes" id="UP000070282">
    <property type="component" value="Unassembled WGS sequence"/>
</dbReference>
<dbReference type="PROSITE" id="PS50850">
    <property type="entry name" value="MFS"/>
    <property type="match status" value="1"/>
</dbReference>
<keyword evidence="1 4" id="KW-0812">Transmembrane</keyword>
<evidence type="ECO:0000313" key="6">
    <source>
        <dbReference type="EMBL" id="KXO08467.1"/>
    </source>
</evidence>
<keyword evidence="2 4" id="KW-1133">Transmembrane helix</keyword>
<organism evidence="6 7">
    <name type="scientific">Marinobacter excellens LAMA 842</name>
    <dbReference type="NCBI Taxonomy" id="1306954"/>
    <lineage>
        <taxon>Bacteria</taxon>
        <taxon>Pseudomonadati</taxon>
        <taxon>Pseudomonadota</taxon>
        <taxon>Gammaproteobacteria</taxon>
        <taxon>Pseudomonadales</taxon>
        <taxon>Marinobacteraceae</taxon>
        <taxon>Marinobacter</taxon>
    </lineage>
</organism>
<comment type="caution">
    <text evidence="6">The sequence shown here is derived from an EMBL/GenBank/DDBJ whole genome shotgun (WGS) entry which is preliminary data.</text>
</comment>
<reference evidence="7" key="1">
    <citation type="submission" date="2015-12" db="EMBL/GenBank/DDBJ databases">
        <authorList>
            <person name="Lima A."/>
            <person name="Farahani Zayas N."/>
            <person name="Castro Da Silva M.A."/>
            <person name="Cabral A."/>
            <person name="Pessatti M.L."/>
        </authorList>
    </citation>
    <scope>NUCLEOTIDE SEQUENCE [LARGE SCALE GENOMIC DNA]</scope>
    <source>
        <strain evidence="7">LAMA 842</strain>
    </source>
</reference>
<dbReference type="InterPro" id="IPR020846">
    <property type="entry name" value="MFS_dom"/>
</dbReference>
<evidence type="ECO:0000313" key="7">
    <source>
        <dbReference type="Proteomes" id="UP000070282"/>
    </source>
</evidence>
<dbReference type="Gene3D" id="1.20.1250.20">
    <property type="entry name" value="MFS general substrate transporter like domains"/>
    <property type="match status" value="1"/>
</dbReference>
<dbReference type="RefSeq" id="WP_061332788.1">
    <property type="nucleotide sequence ID" value="NZ_LOCO01000016.1"/>
</dbReference>
<feature type="transmembrane region" description="Helical" evidence="4">
    <location>
        <begin position="178"/>
        <end position="199"/>
    </location>
</feature>
<dbReference type="InterPro" id="IPR011701">
    <property type="entry name" value="MFS"/>
</dbReference>
<feature type="transmembrane region" description="Helical" evidence="4">
    <location>
        <begin position="238"/>
        <end position="258"/>
    </location>
</feature>
<sequence>MRHPFQKAFNIRRHEIVPVFLAVFYFFCVLTALMVLRPAREALGMQGGIDAVRWLFVGTAVITLAVNPVFGWLVSHLPRRLFITATYLFFSFTLLVFYSLMTLTPKVIGVTTGQVFYVWFSVFNLFVTMVFWALMADRFSFDQGKRFFGLIAVGGTLGAIFGPWLAGRLAEPLGTPALLLVSAGFLVLALIAAWVLTGLQPHNPAERKDPEDPPAVDEHERIGGSAWEGFRAVFKSRYLMGIAAYVVILAIMATFIYFTRLHMVAAMEDSTDLRTTLFARNDLITQVATLVMQALVAGHLMKRLGVSLTLALLPLTAALGFIGLAIVGSFAALVVLEASFRAVQRALMRPARETLFTVTTREEKYKAKAFIDTFVYRAGDVVGAQTEGLLARLGMGLAAIATVAVPLALVWAGLALWLGKSQRQKAIAASPMIQGTRGEPRHDIP</sequence>
<feature type="transmembrane region" description="Helical" evidence="4">
    <location>
        <begin position="397"/>
        <end position="418"/>
    </location>
</feature>
<dbReference type="EMBL" id="LOCO01000016">
    <property type="protein sequence ID" value="KXO08467.1"/>
    <property type="molecule type" value="Genomic_DNA"/>
</dbReference>
<dbReference type="AlphaFoldDB" id="A0A137S7P8"/>
<dbReference type="PANTHER" id="PTHR43596:SF1">
    <property type="entry name" value="ADP,ATP CARRIER PROTEIN"/>
    <property type="match status" value="1"/>
</dbReference>
<feature type="transmembrane region" description="Helical" evidence="4">
    <location>
        <begin position="310"/>
        <end position="336"/>
    </location>
</feature>
<evidence type="ECO:0000256" key="4">
    <source>
        <dbReference type="SAM" id="Phobius"/>
    </source>
</evidence>
<dbReference type="GO" id="GO:0022857">
    <property type="term" value="F:transmembrane transporter activity"/>
    <property type="evidence" value="ECO:0007669"/>
    <property type="project" value="InterPro"/>
</dbReference>
<keyword evidence="7" id="KW-1185">Reference proteome</keyword>
<protein>
    <submittedName>
        <fullName evidence="6">Putative inner membrane protein</fullName>
    </submittedName>
</protein>
<gene>
    <name evidence="6" type="ORF">J122_2839</name>
</gene>
<keyword evidence="3 4" id="KW-0472">Membrane</keyword>
<dbReference type="PATRIC" id="fig|1306954.6.peg.1119"/>